<dbReference type="EMBL" id="JAMTCD010000001">
    <property type="protein sequence ID" value="MCT7940442.1"/>
    <property type="molecule type" value="Genomic_DNA"/>
</dbReference>
<sequence length="374" mass="42298">MIRFLNVKRTFKPFAFTFCSYLICSNVVAQALTEQQNVEHQFTPMQVRVPVGDKYDWLQLNSNELLKGKIKHLYGNKLEFKSDQLGTLIVDWEDVIVLQSRGAVSIGFSDLSTRSGRLLIQDGHGYLDGVVFNLNDIITIIAGEPHEANYWSSTMSLGANLRSGNNDQIDYSAKARMIRRTTESRFRTDYLGNYSKSGDEKTTNNHRVNSFFDWFLSNQFFLRPVFVEYYTDPFMNISSRITLGSGVGYSIIDTAKTEWSISGGPAYTMTNFKEVELGEDDNESSGTLFVDTTFSTELTDSIDFNADYRMQLGNQNSGGYTHHAVTGIVVELTDMFDLDLSLVWDRSSNPRAETDGQVPERDDFQLIIGFGVDI</sequence>
<evidence type="ECO:0000313" key="3">
    <source>
        <dbReference type="Proteomes" id="UP001155546"/>
    </source>
</evidence>
<dbReference type="Pfam" id="PF04338">
    <property type="entry name" value="DUF481"/>
    <property type="match status" value="1"/>
</dbReference>
<accession>A0A9X3AK91</accession>
<keyword evidence="3" id="KW-1185">Reference proteome</keyword>
<keyword evidence="1" id="KW-0732">Signal</keyword>
<name>A0A9X3AK91_9GAMM</name>
<proteinExistence type="predicted"/>
<reference evidence="2" key="1">
    <citation type="journal article" date="2023" name="Int. J. Syst. Evol. Microbiol.">
        <title>&lt;i&gt;Shewanella septentrionalis&lt;/i&gt; sp. nov. and &lt;i&gt;Shewanella holmiensis&lt;/i&gt; sp. nov., isolated from Baltic Sea water and sediments.</title>
        <authorList>
            <person name="Martin-Rodriguez A.J."/>
            <person name="Thorell K."/>
            <person name="Joffre E."/>
            <person name="Jensie-Markopoulos S."/>
            <person name="Moore E.R.B."/>
            <person name="Sjoling A."/>
        </authorList>
    </citation>
    <scope>NUCLEOTIDE SEQUENCE</scope>
    <source>
        <strain evidence="2">SP1S2-7</strain>
    </source>
</reference>
<dbReference type="RefSeq" id="WP_261296885.1">
    <property type="nucleotide sequence ID" value="NZ_JAMTCD010000001.1"/>
</dbReference>
<comment type="caution">
    <text evidence="2">The sequence shown here is derived from an EMBL/GenBank/DDBJ whole genome shotgun (WGS) entry which is preliminary data.</text>
</comment>
<dbReference type="Proteomes" id="UP001155546">
    <property type="component" value="Unassembled WGS sequence"/>
</dbReference>
<feature type="signal peptide" evidence="1">
    <location>
        <begin position="1"/>
        <end position="29"/>
    </location>
</feature>
<evidence type="ECO:0000256" key="1">
    <source>
        <dbReference type="SAM" id="SignalP"/>
    </source>
</evidence>
<organism evidence="2 3">
    <name type="scientific">Shewanella holmiensis</name>
    <dbReference type="NCBI Taxonomy" id="2952222"/>
    <lineage>
        <taxon>Bacteria</taxon>
        <taxon>Pseudomonadati</taxon>
        <taxon>Pseudomonadota</taxon>
        <taxon>Gammaproteobacteria</taxon>
        <taxon>Alteromonadales</taxon>
        <taxon>Shewanellaceae</taxon>
        <taxon>Shewanella</taxon>
    </lineage>
</organism>
<evidence type="ECO:0000313" key="2">
    <source>
        <dbReference type="EMBL" id="MCT7940442.1"/>
    </source>
</evidence>
<dbReference type="InterPro" id="IPR007433">
    <property type="entry name" value="DUF481"/>
</dbReference>
<gene>
    <name evidence="2" type="ORF">NE535_01310</name>
</gene>
<feature type="chain" id="PRO_5040862925" evidence="1">
    <location>
        <begin position="30"/>
        <end position="374"/>
    </location>
</feature>
<dbReference type="AlphaFoldDB" id="A0A9X3AK91"/>
<protein>
    <submittedName>
        <fullName evidence="2">DUF481 domain-containing protein</fullName>
    </submittedName>
</protein>